<dbReference type="PANTHER" id="PTHR40640">
    <property type="entry name" value="ANCHORED GLYCOPROTEIN, PUTATIVE (AFU_ORTHOLOGUE AFUA_8G04860)-RELATED"/>
    <property type="match status" value="1"/>
</dbReference>
<dbReference type="PANTHER" id="PTHR40640:SF2">
    <property type="entry name" value="GPI ANCHORED PROTEIN-RELATED"/>
    <property type="match status" value="1"/>
</dbReference>
<keyword evidence="4" id="KW-1185">Reference proteome</keyword>
<evidence type="ECO:0000256" key="1">
    <source>
        <dbReference type="SAM" id="MobiDB-lite"/>
    </source>
</evidence>
<evidence type="ECO:0000313" key="4">
    <source>
        <dbReference type="Proteomes" id="UP000256690"/>
    </source>
</evidence>
<dbReference type="EMBL" id="PVWQ01000004">
    <property type="protein sequence ID" value="RDW83669.1"/>
    <property type="molecule type" value="Genomic_DNA"/>
</dbReference>
<protein>
    <recommendedName>
        <fullName evidence="5">GPI anchored protein</fullName>
    </recommendedName>
</protein>
<feature type="chain" id="PRO_5017811109" description="GPI anchored protein" evidence="2">
    <location>
        <begin position="18"/>
        <end position="217"/>
    </location>
</feature>
<organism evidence="3 4">
    <name type="scientific">Aspergillus mulundensis</name>
    <dbReference type="NCBI Taxonomy" id="1810919"/>
    <lineage>
        <taxon>Eukaryota</taxon>
        <taxon>Fungi</taxon>
        <taxon>Dikarya</taxon>
        <taxon>Ascomycota</taxon>
        <taxon>Pezizomycotina</taxon>
        <taxon>Eurotiomycetes</taxon>
        <taxon>Eurotiomycetidae</taxon>
        <taxon>Eurotiales</taxon>
        <taxon>Aspergillaceae</taxon>
        <taxon>Aspergillus</taxon>
        <taxon>Aspergillus subgen. Nidulantes</taxon>
    </lineage>
</organism>
<dbReference type="GeneID" id="38114365"/>
<feature type="region of interest" description="Disordered" evidence="1">
    <location>
        <begin position="131"/>
        <end position="189"/>
    </location>
</feature>
<comment type="caution">
    <text evidence="3">The sequence shown here is derived from an EMBL/GenBank/DDBJ whole genome shotgun (WGS) entry which is preliminary data.</text>
</comment>
<feature type="compositionally biased region" description="Low complexity" evidence="1">
    <location>
        <begin position="131"/>
        <end position="178"/>
    </location>
</feature>
<gene>
    <name evidence="3" type="ORF">DSM5745_03995</name>
</gene>
<dbReference type="AlphaFoldDB" id="A0A3D8SBC8"/>
<sequence length="217" mass="21039">MLVKSLLIPTLASLAYAESTVTSMFIYGADPQPLAASIVGNDASATTYSINCPPGSDCGMGPGLTLIADASKTTYIMNDGDSFQFTVKCAVTESSATCVESAGGPDANFPGVETSTTDVSLMPVTVTAGTITSADGSTTSTSTSTATTATATATGSPTSSSTGTTSTAAQGSGSGNATQTAQETGADPTETGAAVKLNGVFGVVVGGAAVALMGAVL</sequence>
<dbReference type="RefSeq" id="XP_026605007.1">
    <property type="nucleotide sequence ID" value="XM_026746011.1"/>
</dbReference>
<name>A0A3D8SBC8_9EURO</name>
<evidence type="ECO:0000256" key="2">
    <source>
        <dbReference type="SAM" id="SignalP"/>
    </source>
</evidence>
<evidence type="ECO:0000313" key="3">
    <source>
        <dbReference type="EMBL" id="RDW83669.1"/>
    </source>
</evidence>
<feature type="signal peptide" evidence="2">
    <location>
        <begin position="1"/>
        <end position="17"/>
    </location>
</feature>
<evidence type="ECO:0008006" key="5">
    <source>
        <dbReference type="Google" id="ProtNLM"/>
    </source>
</evidence>
<dbReference type="Proteomes" id="UP000256690">
    <property type="component" value="Unassembled WGS sequence"/>
</dbReference>
<dbReference type="OrthoDB" id="4991875at2759"/>
<accession>A0A3D8SBC8</accession>
<proteinExistence type="predicted"/>
<keyword evidence="2" id="KW-0732">Signal</keyword>
<reference evidence="3 4" key="1">
    <citation type="journal article" date="2018" name="IMA Fungus">
        <title>IMA Genome-F 9: Draft genome sequence of Annulohypoxylon stygium, Aspergillus mulundensis, Berkeleyomyces basicola (syn. Thielaviopsis basicola), Ceratocystis smalleyi, two Cercospora beticola strains, Coleophoma cylindrospora, Fusarium fracticaudum, Phialophora cf. hyalina, and Morchella septimelata.</title>
        <authorList>
            <person name="Wingfield B.D."/>
            <person name="Bills G.F."/>
            <person name="Dong Y."/>
            <person name="Huang W."/>
            <person name="Nel W.J."/>
            <person name="Swalarsk-Parry B.S."/>
            <person name="Vaghefi N."/>
            <person name="Wilken P.M."/>
            <person name="An Z."/>
            <person name="de Beer Z.W."/>
            <person name="De Vos L."/>
            <person name="Chen L."/>
            <person name="Duong T.A."/>
            <person name="Gao Y."/>
            <person name="Hammerbacher A."/>
            <person name="Kikkert J.R."/>
            <person name="Li Y."/>
            <person name="Li H."/>
            <person name="Li K."/>
            <person name="Li Q."/>
            <person name="Liu X."/>
            <person name="Ma X."/>
            <person name="Naidoo K."/>
            <person name="Pethybridge S.J."/>
            <person name="Sun J."/>
            <person name="Steenkamp E.T."/>
            <person name="van der Nest M.A."/>
            <person name="van Wyk S."/>
            <person name="Wingfield M.J."/>
            <person name="Xiong C."/>
            <person name="Yue Q."/>
            <person name="Zhang X."/>
        </authorList>
    </citation>
    <scope>NUCLEOTIDE SEQUENCE [LARGE SCALE GENOMIC DNA]</scope>
    <source>
        <strain evidence="3 4">DSM 5745</strain>
    </source>
</reference>
<dbReference type="STRING" id="1810919.A0A3D8SBC8"/>